<feature type="domain" description="EF-hand" evidence="3">
    <location>
        <begin position="71"/>
        <end position="106"/>
    </location>
</feature>
<feature type="domain" description="EF-hand" evidence="3">
    <location>
        <begin position="139"/>
        <end position="174"/>
    </location>
</feature>
<comment type="caution">
    <text evidence="4">The sequence shown here is derived from an EMBL/GenBank/DDBJ whole genome shotgun (WGS) entry which is preliminary data.</text>
</comment>
<keyword evidence="5" id="KW-1185">Reference proteome</keyword>
<organism evidence="4 5">
    <name type="scientific">Phytophthora boehmeriae</name>
    <dbReference type="NCBI Taxonomy" id="109152"/>
    <lineage>
        <taxon>Eukaryota</taxon>
        <taxon>Sar</taxon>
        <taxon>Stramenopiles</taxon>
        <taxon>Oomycota</taxon>
        <taxon>Peronosporomycetes</taxon>
        <taxon>Peronosporales</taxon>
        <taxon>Peronosporaceae</taxon>
        <taxon>Phytophthora</taxon>
    </lineage>
</organism>
<evidence type="ECO:0000259" key="3">
    <source>
        <dbReference type="PROSITE" id="PS50222"/>
    </source>
</evidence>
<evidence type="ECO:0000313" key="5">
    <source>
        <dbReference type="Proteomes" id="UP000693981"/>
    </source>
</evidence>
<gene>
    <name evidence="4" type="ORF">PHYBOEH_001224</name>
</gene>
<dbReference type="PROSITE" id="PS00018">
    <property type="entry name" value="EF_HAND_1"/>
    <property type="match status" value="1"/>
</dbReference>
<reference evidence="4" key="1">
    <citation type="submission" date="2021-02" db="EMBL/GenBank/DDBJ databases">
        <authorList>
            <person name="Palmer J.M."/>
        </authorList>
    </citation>
    <scope>NUCLEOTIDE SEQUENCE</scope>
    <source>
        <strain evidence="4">SCRP23</strain>
    </source>
</reference>
<dbReference type="InterPro" id="IPR018247">
    <property type="entry name" value="EF_Hand_1_Ca_BS"/>
</dbReference>
<dbReference type="GO" id="GO:0005509">
    <property type="term" value="F:calcium ion binding"/>
    <property type="evidence" value="ECO:0007669"/>
    <property type="project" value="InterPro"/>
</dbReference>
<dbReference type="InterPro" id="IPR002048">
    <property type="entry name" value="EF_hand_dom"/>
</dbReference>
<feature type="region of interest" description="Disordered" evidence="2">
    <location>
        <begin position="372"/>
        <end position="402"/>
    </location>
</feature>
<evidence type="ECO:0000313" key="4">
    <source>
        <dbReference type="EMBL" id="KAG7397125.1"/>
    </source>
</evidence>
<feature type="compositionally biased region" description="Basic residues" evidence="2">
    <location>
        <begin position="270"/>
        <end position="284"/>
    </location>
</feature>
<name>A0A8T1WUD1_9STRA</name>
<feature type="compositionally biased region" description="Basic and acidic residues" evidence="2">
    <location>
        <begin position="26"/>
        <end position="52"/>
    </location>
</feature>
<feature type="compositionally biased region" description="Basic and acidic residues" evidence="2">
    <location>
        <begin position="372"/>
        <end position="381"/>
    </location>
</feature>
<dbReference type="AlphaFoldDB" id="A0A8T1WUD1"/>
<dbReference type="PROSITE" id="PS50222">
    <property type="entry name" value="EF_HAND_2"/>
    <property type="match status" value="2"/>
</dbReference>
<accession>A0A8T1WUD1</accession>
<evidence type="ECO:0000256" key="1">
    <source>
        <dbReference type="SAM" id="Coils"/>
    </source>
</evidence>
<sequence length="480" mass="54481">MAASKPTAARDKKKSKKSSRMGGDAGSKDKERKGKDKKSKDKDRKSSKKDKSPAPAQLEAGSVADTVAPIVHDPDAIQLFRRYDRSRSGLLTRLDFLQLFRDYADPAGAWGGGISSARPPLSLTDSKGVPLGYERAERNSEFEAGQLFERYDKEHTGALTLDSFHVFFADFKPQLRAFIEESNYRAVAPPAVSVASAPLQPIQEEPAPVVVTYRDAAAGGDDVAISPKVLRTQYRAMLWKLRKICKEELFDQRDRIVQRMKTIRDEMASRQRHSRRVESKRRSRAAAQFAHFDDGLTSDNKGEINNEELTAKRYEEMEDDLDRLDELVRFVQYYLHKGTNISRREMQEFIDQADKTEDEAQSLAIKDYGEAERPADYHNSKEFSAPAPPPAPSVASVRPPSRRTDLEGLLRVKDQMIYQLLQERATMRKERAAIEASLKKLSDVSTREMKKWARLTDDMQAEIEQLRSQLRPQVQRSTLS</sequence>
<protein>
    <recommendedName>
        <fullName evidence="3">EF-hand domain-containing protein</fullName>
    </recommendedName>
</protein>
<dbReference type="Proteomes" id="UP000693981">
    <property type="component" value="Unassembled WGS sequence"/>
</dbReference>
<feature type="coiled-coil region" evidence="1">
    <location>
        <begin position="307"/>
        <end position="366"/>
    </location>
</feature>
<keyword evidence="1" id="KW-0175">Coiled coil</keyword>
<evidence type="ECO:0000256" key="2">
    <source>
        <dbReference type="SAM" id="MobiDB-lite"/>
    </source>
</evidence>
<dbReference type="OrthoDB" id="186625at2759"/>
<feature type="region of interest" description="Disordered" evidence="2">
    <location>
        <begin position="265"/>
        <end position="284"/>
    </location>
</feature>
<feature type="region of interest" description="Disordered" evidence="2">
    <location>
        <begin position="1"/>
        <end position="61"/>
    </location>
</feature>
<dbReference type="EMBL" id="JAGDFL010000125">
    <property type="protein sequence ID" value="KAG7397125.1"/>
    <property type="molecule type" value="Genomic_DNA"/>
</dbReference>
<proteinExistence type="predicted"/>